<evidence type="ECO:0000259" key="11">
    <source>
        <dbReference type="PROSITE" id="PS50103"/>
    </source>
</evidence>
<comment type="function">
    <text evidence="6">Required for the export of mRNAs containing poly(A) tails from the nucleus into the cytoplasm.</text>
</comment>
<gene>
    <name evidence="12" type="ORF">CUNI_LOCUS20909</name>
</gene>
<dbReference type="SUPFAM" id="SSF90229">
    <property type="entry name" value="CCCH zinc finger"/>
    <property type="match status" value="1"/>
</dbReference>
<organism evidence="12 13">
    <name type="scientific">Candidula unifasciata</name>
    <dbReference type="NCBI Taxonomy" id="100452"/>
    <lineage>
        <taxon>Eukaryota</taxon>
        <taxon>Metazoa</taxon>
        <taxon>Spiralia</taxon>
        <taxon>Lophotrochozoa</taxon>
        <taxon>Mollusca</taxon>
        <taxon>Gastropoda</taxon>
        <taxon>Heterobranchia</taxon>
        <taxon>Euthyneura</taxon>
        <taxon>Panpulmonata</taxon>
        <taxon>Eupulmonata</taxon>
        <taxon>Stylommatophora</taxon>
        <taxon>Helicina</taxon>
        <taxon>Helicoidea</taxon>
        <taxon>Geomitridae</taxon>
        <taxon>Candidula</taxon>
    </lineage>
</organism>
<dbReference type="InterPro" id="IPR036855">
    <property type="entry name" value="Znf_CCCH_sf"/>
</dbReference>
<dbReference type="InterPro" id="IPR000571">
    <property type="entry name" value="Znf_CCCH"/>
</dbReference>
<comment type="caution">
    <text evidence="12">The sequence shown here is derived from an EMBL/GenBank/DDBJ whole genome shotgun (WGS) entry which is preliminary data.</text>
</comment>
<keyword evidence="13" id="KW-1185">Reference proteome</keyword>
<evidence type="ECO:0000313" key="12">
    <source>
        <dbReference type="EMBL" id="CAG5135351.1"/>
    </source>
</evidence>
<dbReference type="InterPro" id="IPR051767">
    <property type="entry name" value="Nucleoporin_NUP42"/>
</dbReference>
<feature type="compositionally biased region" description="Polar residues" evidence="10">
    <location>
        <begin position="49"/>
        <end position="61"/>
    </location>
</feature>
<dbReference type="OrthoDB" id="20729at2759"/>
<keyword evidence="3 9" id="KW-0863">Zinc-finger</keyword>
<dbReference type="Gene3D" id="4.10.1000.10">
    <property type="entry name" value="Zinc finger, CCCH-type"/>
    <property type="match status" value="1"/>
</dbReference>
<evidence type="ECO:0000256" key="10">
    <source>
        <dbReference type="SAM" id="MobiDB-lite"/>
    </source>
</evidence>
<dbReference type="EMBL" id="CAJHNH020008212">
    <property type="protein sequence ID" value="CAG5135351.1"/>
    <property type="molecule type" value="Genomic_DNA"/>
</dbReference>
<evidence type="ECO:0000256" key="1">
    <source>
        <dbReference type="ARBA" id="ARBA00004335"/>
    </source>
</evidence>
<evidence type="ECO:0000256" key="4">
    <source>
        <dbReference type="ARBA" id="ARBA00022833"/>
    </source>
</evidence>
<dbReference type="GO" id="GO:0008270">
    <property type="term" value="F:zinc ion binding"/>
    <property type="evidence" value="ECO:0007669"/>
    <property type="project" value="UniProtKB-KW"/>
</dbReference>
<sequence length="247" mass="27487">MVICQFFLQNRCKYGDRCRFEHPRGGGGGGSNNWQGGGSGQRVTFKDSFGTSGQASGSQYKWTAGQQSSQASQGQIIPSRPRPLTFNCLPKEMDIWEKSHMWPFSCFAVDKDLPSLPEFYDVCPEELRLEAYQAMKSGNMLPYTQKVQSLQNEFQGKRRQLQHMTMDLKSKLMAVVDDARKKKPTHRDVSAPGPASVFGGATSASAASHGHYTPLADLTEQEKEAFSAKMFTLGKIPIRPPPREMVN</sequence>
<keyword evidence="5" id="KW-0539">Nucleus</keyword>
<keyword evidence="4 9" id="KW-0862">Zinc</keyword>
<evidence type="ECO:0000256" key="2">
    <source>
        <dbReference type="ARBA" id="ARBA00022723"/>
    </source>
</evidence>
<name>A0A8S4ABC2_9EUPU</name>
<dbReference type="GO" id="GO:0031965">
    <property type="term" value="C:nuclear membrane"/>
    <property type="evidence" value="ECO:0007669"/>
    <property type="project" value="UniProtKB-SubCell"/>
</dbReference>
<feature type="zinc finger region" description="C3H1-type" evidence="9">
    <location>
        <begin position="1"/>
        <end position="25"/>
    </location>
</feature>
<feature type="domain" description="C3H1-type" evidence="11">
    <location>
        <begin position="1"/>
        <end position="25"/>
    </location>
</feature>
<feature type="region of interest" description="Disordered" evidence="10">
    <location>
        <begin position="25"/>
        <end position="78"/>
    </location>
</feature>
<feature type="compositionally biased region" description="Gly residues" evidence="10">
    <location>
        <begin position="25"/>
        <end position="40"/>
    </location>
</feature>
<dbReference type="Proteomes" id="UP000678393">
    <property type="component" value="Unassembled WGS sequence"/>
</dbReference>
<dbReference type="SMART" id="SM00356">
    <property type="entry name" value="ZnF_C3H1"/>
    <property type="match status" value="1"/>
</dbReference>
<dbReference type="PANTHER" id="PTHR46527">
    <property type="entry name" value="NUCLEOPORIN-LIKE PROTEIN 2"/>
    <property type="match status" value="1"/>
</dbReference>
<evidence type="ECO:0000256" key="8">
    <source>
        <dbReference type="ARBA" id="ARBA00042384"/>
    </source>
</evidence>
<evidence type="ECO:0000256" key="3">
    <source>
        <dbReference type="ARBA" id="ARBA00022771"/>
    </source>
</evidence>
<protein>
    <recommendedName>
        <fullName evidence="7">Nucleoporin NUP42</fullName>
    </recommendedName>
    <alternativeName>
        <fullName evidence="8">Nucleoporin-like protein 2</fullName>
    </alternativeName>
</protein>
<evidence type="ECO:0000256" key="6">
    <source>
        <dbReference type="ARBA" id="ARBA00037262"/>
    </source>
</evidence>
<dbReference type="InterPro" id="IPR041367">
    <property type="entry name" value="Znf-CCCH_4"/>
</dbReference>
<reference evidence="12" key="1">
    <citation type="submission" date="2021-04" db="EMBL/GenBank/DDBJ databases">
        <authorList>
            <consortium name="Molecular Ecology Group"/>
        </authorList>
    </citation>
    <scope>NUCLEOTIDE SEQUENCE</scope>
</reference>
<dbReference type="PROSITE" id="PS50103">
    <property type="entry name" value="ZF_C3H1"/>
    <property type="match status" value="1"/>
</dbReference>
<dbReference type="Pfam" id="PF18044">
    <property type="entry name" value="zf-CCCH_4"/>
    <property type="match status" value="1"/>
</dbReference>
<dbReference type="AlphaFoldDB" id="A0A8S4ABC2"/>
<proteinExistence type="predicted"/>
<dbReference type="PANTHER" id="PTHR46527:SF1">
    <property type="entry name" value="NUCLEOPORIN NUP42"/>
    <property type="match status" value="1"/>
</dbReference>
<accession>A0A8S4ABC2</accession>
<comment type="subcellular location">
    <subcellularLocation>
        <location evidence="1">Nucleus membrane</location>
        <topology evidence="1">Peripheral membrane protein</topology>
        <orientation evidence="1">Cytoplasmic side</orientation>
    </subcellularLocation>
</comment>
<evidence type="ECO:0000313" key="13">
    <source>
        <dbReference type="Proteomes" id="UP000678393"/>
    </source>
</evidence>
<feature type="region of interest" description="Disordered" evidence="10">
    <location>
        <begin position="181"/>
        <end position="203"/>
    </location>
</feature>
<feature type="compositionally biased region" description="Low complexity" evidence="10">
    <location>
        <begin position="64"/>
        <end position="75"/>
    </location>
</feature>
<evidence type="ECO:0000256" key="7">
    <source>
        <dbReference type="ARBA" id="ARBA00039886"/>
    </source>
</evidence>
<keyword evidence="2 9" id="KW-0479">Metal-binding</keyword>
<evidence type="ECO:0000256" key="5">
    <source>
        <dbReference type="ARBA" id="ARBA00023242"/>
    </source>
</evidence>
<evidence type="ECO:0000256" key="9">
    <source>
        <dbReference type="PROSITE-ProRule" id="PRU00723"/>
    </source>
</evidence>